<evidence type="ECO:0000313" key="2">
    <source>
        <dbReference type="Proteomes" id="UP001303899"/>
    </source>
</evidence>
<gene>
    <name evidence="1" type="ORF">VB776_16275</name>
</gene>
<dbReference type="Proteomes" id="UP001303899">
    <property type="component" value="Unassembled WGS sequence"/>
</dbReference>
<dbReference type="RefSeq" id="WP_323697876.1">
    <property type="nucleotide sequence ID" value="NZ_JAYGIL010000021.1"/>
</dbReference>
<protein>
    <recommendedName>
        <fullName evidence="3">Helix-turn-helix domain-containing protein</fullName>
    </recommendedName>
</protein>
<evidence type="ECO:0008006" key="3">
    <source>
        <dbReference type="Google" id="ProtNLM"/>
    </source>
</evidence>
<keyword evidence="2" id="KW-1185">Reference proteome</keyword>
<dbReference type="EMBL" id="JAYGIL010000021">
    <property type="protein sequence ID" value="MEA5404490.1"/>
    <property type="molecule type" value="Genomic_DNA"/>
</dbReference>
<organism evidence="1 2">
    <name type="scientific">Arcicella gelida</name>
    <dbReference type="NCBI Taxonomy" id="2984195"/>
    <lineage>
        <taxon>Bacteria</taxon>
        <taxon>Pseudomonadati</taxon>
        <taxon>Bacteroidota</taxon>
        <taxon>Cytophagia</taxon>
        <taxon>Cytophagales</taxon>
        <taxon>Flectobacillaceae</taxon>
        <taxon>Arcicella</taxon>
    </lineage>
</organism>
<evidence type="ECO:0000313" key="1">
    <source>
        <dbReference type="EMBL" id="MEA5404490.1"/>
    </source>
</evidence>
<name>A0ABU5S7V4_9BACT</name>
<accession>A0ABU5S7V4</accession>
<proteinExistence type="predicted"/>
<comment type="caution">
    <text evidence="1">The sequence shown here is derived from an EMBL/GenBank/DDBJ whole genome shotgun (WGS) entry which is preliminary data.</text>
</comment>
<reference evidence="1 2" key="1">
    <citation type="submission" date="2023-12" db="EMBL/GenBank/DDBJ databases">
        <title>Novel species of the genus Arcicella isolated from rivers.</title>
        <authorList>
            <person name="Lu H."/>
        </authorList>
    </citation>
    <scope>NUCLEOTIDE SEQUENCE [LARGE SCALE GENOMIC DNA]</scope>
    <source>
        <strain evidence="1 2">DC2W</strain>
    </source>
</reference>
<sequence>MANSTEPQGQLPLSNPQNNLIYIPVGKSQIAEMYEISLKTLQNLIREHKEAFDKIGYNPRRKQLTPKERELLRQLIGDPYPR</sequence>